<evidence type="ECO:0000256" key="3">
    <source>
        <dbReference type="ARBA" id="ARBA00023125"/>
    </source>
</evidence>
<dbReference type="InterPro" id="IPR036390">
    <property type="entry name" value="WH_DNA-bd_sf"/>
</dbReference>
<name>A0ABX2F522_9PSEU</name>
<comment type="similarity">
    <text evidence="1">Belongs to the LysR transcriptional regulatory family.</text>
</comment>
<comment type="caution">
    <text evidence="6">The sequence shown here is derived from an EMBL/GenBank/DDBJ whole genome shotgun (WGS) entry which is preliminary data.</text>
</comment>
<dbReference type="InterPro" id="IPR036388">
    <property type="entry name" value="WH-like_DNA-bd_sf"/>
</dbReference>
<evidence type="ECO:0000256" key="1">
    <source>
        <dbReference type="ARBA" id="ARBA00009437"/>
    </source>
</evidence>
<dbReference type="SUPFAM" id="SSF53850">
    <property type="entry name" value="Periplasmic binding protein-like II"/>
    <property type="match status" value="1"/>
</dbReference>
<dbReference type="PANTHER" id="PTHR30346:SF0">
    <property type="entry name" value="HCA OPERON TRANSCRIPTIONAL ACTIVATOR HCAR"/>
    <property type="match status" value="1"/>
</dbReference>
<dbReference type="Pfam" id="PF03466">
    <property type="entry name" value="LysR_substrate"/>
    <property type="match status" value="1"/>
</dbReference>
<proteinExistence type="inferred from homology"/>
<dbReference type="InterPro" id="IPR005119">
    <property type="entry name" value="LysR_subst-bd"/>
</dbReference>
<dbReference type="PROSITE" id="PS50931">
    <property type="entry name" value="HTH_LYSR"/>
    <property type="match status" value="1"/>
</dbReference>
<evidence type="ECO:0000313" key="7">
    <source>
        <dbReference type="Proteomes" id="UP000763557"/>
    </source>
</evidence>
<accession>A0ABX2F522</accession>
<evidence type="ECO:0000259" key="5">
    <source>
        <dbReference type="PROSITE" id="PS50931"/>
    </source>
</evidence>
<dbReference type="SUPFAM" id="SSF46785">
    <property type="entry name" value="Winged helix' DNA-binding domain"/>
    <property type="match status" value="1"/>
</dbReference>
<reference evidence="6 7" key="1">
    <citation type="submission" date="2020-01" db="EMBL/GenBank/DDBJ databases">
        <title>Kibdelosporangium persica a novel Actinomycetes from a hot desert in Iran.</title>
        <authorList>
            <person name="Safaei N."/>
            <person name="Zaburannyi N."/>
            <person name="Mueller R."/>
            <person name="Wink J."/>
        </authorList>
    </citation>
    <scope>NUCLEOTIDE SEQUENCE [LARGE SCALE GENOMIC DNA]</scope>
    <source>
        <strain evidence="6 7">4NS15</strain>
    </source>
</reference>
<organism evidence="6 7">
    <name type="scientific">Kibdelosporangium persicum</name>
    <dbReference type="NCBI Taxonomy" id="2698649"/>
    <lineage>
        <taxon>Bacteria</taxon>
        <taxon>Bacillati</taxon>
        <taxon>Actinomycetota</taxon>
        <taxon>Actinomycetes</taxon>
        <taxon>Pseudonocardiales</taxon>
        <taxon>Pseudonocardiaceae</taxon>
        <taxon>Kibdelosporangium</taxon>
    </lineage>
</organism>
<feature type="domain" description="HTH lysR-type" evidence="5">
    <location>
        <begin position="18"/>
        <end position="75"/>
    </location>
</feature>
<dbReference type="Gene3D" id="3.40.190.10">
    <property type="entry name" value="Periplasmic binding protein-like II"/>
    <property type="match status" value="2"/>
</dbReference>
<evidence type="ECO:0000313" key="6">
    <source>
        <dbReference type="EMBL" id="NRN66430.1"/>
    </source>
</evidence>
<sequence>MRCDKLSLSSESYRAGTMELRALRYFVTVADELHFGRAAERLHIAQPAVSQQIARLERELGVRLLDRSPRRVRLTEAGQRVLDAARRTLAAAEQVQVAAVQVPTTVRIGTAAGMTARLERGIDALRERAPEFDVVLVDLPIDARLNAVRHGELDLALTRGVRSVPGLTVLPTWTERLFAVVSQRHPAADRGAVSLAELADHTLRVPARKHDPPLHDALVLALHDTGLCPKAGRPTGALQDTIVEVGSDPRSWTVLPAGQVSEIRSTRVRSIPLEPAITIAGSIVVATGSASNAVECVVAAFRDDPAG</sequence>
<dbReference type="EMBL" id="JAAATY010000010">
    <property type="protein sequence ID" value="NRN66430.1"/>
    <property type="molecule type" value="Genomic_DNA"/>
</dbReference>
<keyword evidence="3" id="KW-0238">DNA-binding</keyword>
<keyword evidence="4" id="KW-0804">Transcription</keyword>
<gene>
    <name evidence="6" type="ORF">GC106_36550</name>
</gene>
<evidence type="ECO:0000256" key="2">
    <source>
        <dbReference type="ARBA" id="ARBA00023015"/>
    </source>
</evidence>
<protein>
    <submittedName>
        <fullName evidence="6">HTH-type transcriptional regulator BsdA</fullName>
    </submittedName>
</protein>
<keyword evidence="2" id="KW-0805">Transcription regulation</keyword>
<keyword evidence="7" id="KW-1185">Reference proteome</keyword>
<dbReference type="PANTHER" id="PTHR30346">
    <property type="entry name" value="TRANSCRIPTIONAL DUAL REGULATOR HCAR-RELATED"/>
    <property type="match status" value="1"/>
</dbReference>
<dbReference type="Pfam" id="PF00126">
    <property type="entry name" value="HTH_1"/>
    <property type="match status" value="1"/>
</dbReference>
<dbReference type="PRINTS" id="PR00039">
    <property type="entry name" value="HTHLYSR"/>
</dbReference>
<evidence type="ECO:0000256" key="4">
    <source>
        <dbReference type="ARBA" id="ARBA00023163"/>
    </source>
</evidence>
<dbReference type="Gene3D" id="1.10.10.10">
    <property type="entry name" value="Winged helix-like DNA-binding domain superfamily/Winged helix DNA-binding domain"/>
    <property type="match status" value="1"/>
</dbReference>
<dbReference type="Proteomes" id="UP000763557">
    <property type="component" value="Unassembled WGS sequence"/>
</dbReference>
<dbReference type="InterPro" id="IPR000847">
    <property type="entry name" value="LysR_HTH_N"/>
</dbReference>